<reference evidence="7 8" key="1">
    <citation type="journal article" date="2020" name="Genome Biol. Evol.">
        <title>Comparative genomics of Sclerotiniaceae.</title>
        <authorList>
            <person name="Valero Jimenez C.A."/>
            <person name="Steentjes M."/>
            <person name="Scholten O.E."/>
            <person name="Van Kan J.A.L."/>
        </authorList>
    </citation>
    <scope>NUCLEOTIDE SEQUENCE [LARGE SCALE GENOMIC DNA]</scope>
    <source>
        <strain evidence="7 8">MUCL 94</strain>
    </source>
</reference>
<dbReference type="PROSITE" id="PS01360">
    <property type="entry name" value="ZF_MYND_1"/>
    <property type="match status" value="1"/>
</dbReference>
<gene>
    <name evidence="7" type="ORF">EAE97_008695</name>
</gene>
<feature type="domain" description="MYND-type" evidence="6">
    <location>
        <begin position="50"/>
        <end position="94"/>
    </location>
</feature>
<keyword evidence="8" id="KW-1185">Reference proteome</keyword>
<dbReference type="Proteomes" id="UP000710849">
    <property type="component" value="Unassembled WGS sequence"/>
</dbReference>
<name>A0A9P5LXM6_9HELO</name>
<dbReference type="Pfam" id="PF01753">
    <property type="entry name" value="zf-MYND"/>
    <property type="match status" value="1"/>
</dbReference>
<accession>A0A9P5LXM6</accession>
<dbReference type="GO" id="GO:0008270">
    <property type="term" value="F:zinc ion binding"/>
    <property type="evidence" value="ECO:0007669"/>
    <property type="project" value="UniProtKB-KW"/>
</dbReference>
<keyword evidence="3" id="KW-0862">Zinc</keyword>
<dbReference type="AlphaFoldDB" id="A0A9P5LXM6"/>
<evidence type="ECO:0000313" key="7">
    <source>
        <dbReference type="EMBL" id="KAF7932928.1"/>
    </source>
</evidence>
<proteinExistence type="predicted"/>
<comment type="caution">
    <text evidence="7">The sequence shown here is derived from an EMBL/GenBank/DDBJ whole genome shotgun (WGS) entry which is preliminary data.</text>
</comment>
<dbReference type="InterPro" id="IPR002893">
    <property type="entry name" value="Znf_MYND"/>
</dbReference>
<evidence type="ECO:0000313" key="8">
    <source>
        <dbReference type="Proteomes" id="UP000710849"/>
    </source>
</evidence>
<keyword evidence="1" id="KW-0479">Metal-binding</keyword>
<keyword evidence="2 4" id="KW-0863">Zinc-finger</keyword>
<feature type="region of interest" description="Disordered" evidence="5">
    <location>
        <begin position="19"/>
        <end position="39"/>
    </location>
</feature>
<dbReference type="EMBL" id="RCSW01000019">
    <property type="protein sequence ID" value="KAF7932928.1"/>
    <property type="molecule type" value="Genomic_DNA"/>
</dbReference>
<organism evidence="7 8">
    <name type="scientific">Botrytis byssoidea</name>
    <dbReference type="NCBI Taxonomy" id="139641"/>
    <lineage>
        <taxon>Eukaryota</taxon>
        <taxon>Fungi</taxon>
        <taxon>Dikarya</taxon>
        <taxon>Ascomycota</taxon>
        <taxon>Pezizomycotina</taxon>
        <taxon>Leotiomycetes</taxon>
        <taxon>Helotiales</taxon>
        <taxon>Sclerotiniaceae</taxon>
        <taxon>Botrytis</taxon>
    </lineage>
</organism>
<dbReference type="Gene3D" id="6.10.140.2220">
    <property type="match status" value="1"/>
</dbReference>
<dbReference type="GeneID" id="62152283"/>
<evidence type="ECO:0000256" key="4">
    <source>
        <dbReference type="PROSITE-ProRule" id="PRU00134"/>
    </source>
</evidence>
<dbReference type="PROSITE" id="PS50865">
    <property type="entry name" value="ZF_MYND_2"/>
    <property type="match status" value="1"/>
</dbReference>
<evidence type="ECO:0000256" key="3">
    <source>
        <dbReference type="ARBA" id="ARBA00022833"/>
    </source>
</evidence>
<sequence>MDLAEDEPYTAMDWNAASAPAEREMQHQSNSGGMTDGVMGEDILDEDVSEKRCGRSGCLNRFKKDGFNCKECQSQIYCSDICAEKHWPDHKFNCECLNYVLSIDMDLQRYHNNWPGCIMSCPARATFEDFYQALSLSLPCLRPIYRFVIFDRSQMNGPISRYPRPEKIITGLKLNFNPGSIIEDSRRISLIDIFCKHPYEQGKKIIHYICRDPRIQQDWQYIVLSMERAPVSPFLIMWRGASRCIEDYGKGQNLVTLRLAYEASEQTKEQRELLSWYESIEHSKASREGINQALSIIRTSTRPSNTHYSHNEAEDFP</sequence>
<protein>
    <recommendedName>
        <fullName evidence="6">MYND-type domain-containing protein</fullName>
    </recommendedName>
</protein>
<evidence type="ECO:0000256" key="5">
    <source>
        <dbReference type="SAM" id="MobiDB-lite"/>
    </source>
</evidence>
<evidence type="ECO:0000256" key="2">
    <source>
        <dbReference type="ARBA" id="ARBA00022771"/>
    </source>
</evidence>
<dbReference type="RefSeq" id="XP_038729721.1">
    <property type="nucleotide sequence ID" value="XM_038879210.1"/>
</dbReference>
<evidence type="ECO:0000256" key="1">
    <source>
        <dbReference type="ARBA" id="ARBA00022723"/>
    </source>
</evidence>
<evidence type="ECO:0000259" key="6">
    <source>
        <dbReference type="PROSITE" id="PS50865"/>
    </source>
</evidence>
<dbReference type="SUPFAM" id="SSF144232">
    <property type="entry name" value="HIT/MYND zinc finger-like"/>
    <property type="match status" value="1"/>
</dbReference>